<dbReference type="InterPro" id="IPR013976">
    <property type="entry name" value="HDOD"/>
</dbReference>
<evidence type="ECO:0000313" key="3">
    <source>
        <dbReference type="Proteomes" id="UP000199032"/>
    </source>
</evidence>
<gene>
    <name evidence="2" type="ORF">COMA1_20408</name>
</gene>
<reference evidence="2 3" key="1">
    <citation type="submission" date="2015-10" db="EMBL/GenBank/DDBJ databases">
        <authorList>
            <person name="Gilbert D.G."/>
        </authorList>
    </citation>
    <scope>NUCLEOTIDE SEQUENCE [LARGE SCALE GENOMIC DNA]</scope>
    <source>
        <strain evidence="2">COMA1</strain>
    </source>
</reference>
<evidence type="ECO:0000313" key="2">
    <source>
        <dbReference type="EMBL" id="CUS35697.1"/>
    </source>
</evidence>
<protein>
    <recommendedName>
        <fullName evidence="1">HDOD domain-containing protein</fullName>
    </recommendedName>
</protein>
<evidence type="ECO:0000259" key="1">
    <source>
        <dbReference type="PROSITE" id="PS51833"/>
    </source>
</evidence>
<feature type="domain" description="HDOD" evidence="1">
    <location>
        <begin position="14"/>
        <end position="209"/>
    </location>
</feature>
<dbReference type="InterPro" id="IPR052340">
    <property type="entry name" value="RNase_Y/CdgJ"/>
</dbReference>
<dbReference type="OrthoDB" id="9770715at2"/>
<sequence>MPLASELVQACTTVSTLSEVYCRVRDVVDDPNAAIGDQVKALQLDPVIAVRLLRMANNPPYGPLRQIDTVTGAVRLLGKQVISDFVATTTIGQTFAGIPVHLMDLSKFWRKSLFCALLARTIAKSCGVDNHERSYLAGLLRDIGHCVLYQTVPQRAQSALIEAGYLEASLAEVEQSNIGCDFAEVGAELIRSWGLPVQIEQAVRCQLSPKDAGEFIMLASVVHLAGVVADYEELDPTRRPSALPASPQAIAATGFALSNLPALLTEARTQLQETLAIVQPYTMAA</sequence>
<dbReference type="Gene3D" id="1.10.3210.10">
    <property type="entry name" value="Hypothetical protein af1432"/>
    <property type="match status" value="1"/>
</dbReference>
<proteinExistence type="predicted"/>
<accession>A0A0S4LDG5</accession>
<dbReference type="Proteomes" id="UP000199032">
    <property type="component" value="Unassembled WGS sequence"/>
</dbReference>
<name>A0A0S4LDG5_9BACT</name>
<dbReference type="PANTHER" id="PTHR33525">
    <property type="match status" value="1"/>
</dbReference>
<dbReference type="STRING" id="1742972.COMA1_20408"/>
<keyword evidence="3" id="KW-1185">Reference proteome</keyword>
<dbReference type="RefSeq" id="WP_090748127.1">
    <property type="nucleotide sequence ID" value="NZ_CZQA01000008.1"/>
</dbReference>
<dbReference type="EMBL" id="CZQA01000008">
    <property type="protein sequence ID" value="CUS35697.1"/>
    <property type="molecule type" value="Genomic_DNA"/>
</dbReference>
<dbReference type="Pfam" id="PF08668">
    <property type="entry name" value="HDOD"/>
    <property type="match status" value="1"/>
</dbReference>
<dbReference type="PANTHER" id="PTHR33525:SF3">
    <property type="entry name" value="RIBONUCLEASE Y"/>
    <property type="match status" value="1"/>
</dbReference>
<organism evidence="2 3">
    <name type="scientific">Candidatus Nitrospira nitrosa</name>
    <dbReference type="NCBI Taxonomy" id="1742972"/>
    <lineage>
        <taxon>Bacteria</taxon>
        <taxon>Pseudomonadati</taxon>
        <taxon>Nitrospirota</taxon>
        <taxon>Nitrospiria</taxon>
        <taxon>Nitrospirales</taxon>
        <taxon>Nitrospiraceae</taxon>
        <taxon>Nitrospira</taxon>
    </lineage>
</organism>
<dbReference type="SUPFAM" id="SSF109604">
    <property type="entry name" value="HD-domain/PDEase-like"/>
    <property type="match status" value="1"/>
</dbReference>
<dbReference type="PROSITE" id="PS51833">
    <property type="entry name" value="HDOD"/>
    <property type="match status" value="1"/>
</dbReference>
<dbReference type="AlphaFoldDB" id="A0A0S4LDG5"/>